<organism evidence="2 3">
    <name type="scientific">Shewanella nanhaiensis</name>
    <dbReference type="NCBI Taxonomy" id="2864872"/>
    <lineage>
        <taxon>Bacteria</taxon>
        <taxon>Pseudomonadati</taxon>
        <taxon>Pseudomonadota</taxon>
        <taxon>Gammaproteobacteria</taxon>
        <taxon>Alteromonadales</taxon>
        <taxon>Shewanellaceae</taxon>
        <taxon>Shewanella</taxon>
    </lineage>
</organism>
<gene>
    <name evidence="2" type="ORF">K0625_01465</name>
</gene>
<dbReference type="Gene3D" id="3.30.70.270">
    <property type="match status" value="1"/>
</dbReference>
<dbReference type="InterPro" id="IPR043128">
    <property type="entry name" value="Rev_trsase/Diguanyl_cyclase"/>
</dbReference>
<evidence type="ECO:0000313" key="3">
    <source>
        <dbReference type="Proteomes" id="UP001195963"/>
    </source>
</evidence>
<dbReference type="InterPro" id="IPR029787">
    <property type="entry name" value="Nucleotide_cyclase"/>
</dbReference>
<dbReference type="InterPro" id="IPR029016">
    <property type="entry name" value="GAF-like_dom_sf"/>
</dbReference>
<accession>A0ABS7DY14</accession>
<dbReference type="Pfam" id="PF00990">
    <property type="entry name" value="GGDEF"/>
    <property type="match status" value="1"/>
</dbReference>
<dbReference type="PROSITE" id="PS50887">
    <property type="entry name" value="GGDEF"/>
    <property type="match status" value="1"/>
</dbReference>
<dbReference type="SMART" id="SM00267">
    <property type="entry name" value="GGDEF"/>
    <property type="match status" value="1"/>
</dbReference>
<dbReference type="InterPro" id="IPR000160">
    <property type="entry name" value="GGDEF_dom"/>
</dbReference>
<dbReference type="Pfam" id="PF01590">
    <property type="entry name" value="GAF"/>
    <property type="match status" value="1"/>
</dbReference>
<proteinExistence type="predicted"/>
<dbReference type="Proteomes" id="UP001195963">
    <property type="component" value="Unassembled WGS sequence"/>
</dbReference>
<dbReference type="PANTHER" id="PTHR46663">
    <property type="entry name" value="DIGUANYLATE CYCLASE DGCT-RELATED"/>
    <property type="match status" value="1"/>
</dbReference>
<reference evidence="2 3" key="1">
    <citation type="submission" date="2021-07" db="EMBL/GenBank/DDBJ databases">
        <title>Shewanella sp. nov, isolated from SCS.</title>
        <authorList>
            <person name="Cao W.R."/>
        </authorList>
    </citation>
    <scope>NUCLEOTIDE SEQUENCE [LARGE SCALE GENOMIC DNA]</scope>
    <source>
        <strain evidence="2 3">NR704-98</strain>
    </source>
</reference>
<dbReference type="SUPFAM" id="SSF55781">
    <property type="entry name" value="GAF domain-like"/>
    <property type="match status" value="1"/>
</dbReference>
<dbReference type="NCBIfam" id="TIGR00254">
    <property type="entry name" value="GGDEF"/>
    <property type="match status" value="1"/>
</dbReference>
<evidence type="ECO:0000313" key="2">
    <source>
        <dbReference type="EMBL" id="MBW8182319.1"/>
    </source>
</evidence>
<dbReference type="EMBL" id="JAHZST010000001">
    <property type="protein sequence ID" value="MBW8182319.1"/>
    <property type="molecule type" value="Genomic_DNA"/>
</dbReference>
<dbReference type="PANTHER" id="PTHR46663:SF2">
    <property type="entry name" value="GGDEF DOMAIN-CONTAINING PROTEIN"/>
    <property type="match status" value="1"/>
</dbReference>
<dbReference type="InterPro" id="IPR052163">
    <property type="entry name" value="DGC-Regulatory_Protein"/>
</dbReference>
<name>A0ABS7DY14_9GAMM</name>
<evidence type="ECO:0000259" key="1">
    <source>
        <dbReference type="PROSITE" id="PS50887"/>
    </source>
</evidence>
<protein>
    <submittedName>
        <fullName evidence="2">Sensor domain-containing diguanylate cyclase</fullName>
    </submittedName>
</protein>
<dbReference type="InterPro" id="IPR003018">
    <property type="entry name" value="GAF"/>
</dbReference>
<dbReference type="CDD" id="cd01949">
    <property type="entry name" value="GGDEF"/>
    <property type="match status" value="1"/>
</dbReference>
<sequence length="325" mass="37177">MTHYRNRSLLDLEIDEVNWQRWQRLVNVIAEIFNAPASYINQANQKGIQILVASQKTETIYKPGSSTSGGDIYCDYVATHAKELYVKDARLDPQWLANPEFTRDKYLSYLGLPILWSDGSVFGTLCLFDTQVTDYPASFINALRVIKEVIETDLCYLETHKQLLTLSYTDPLTQIYNRLGFTEILHNTQDLAKRLNRQLILLFFDLDEFKAANDNLGHDVGDLMLTTFASQLKASSRGSDLVARWGGDEFVVVLHAESENSIEIFISRLDQTLNQDSHQPQINIPKIKYSFGYVIITPDDKRDLTSLLAIADKKMYQNKQGKKHL</sequence>
<keyword evidence="3" id="KW-1185">Reference proteome</keyword>
<dbReference type="Gene3D" id="3.30.450.40">
    <property type="match status" value="1"/>
</dbReference>
<feature type="domain" description="GGDEF" evidence="1">
    <location>
        <begin position="197"/>
        <end position="325"/>
    </location>
</feature>
<dbReference type="SUPFAM" id="SSF55073">
    <property type="entry name" value="Nucleotide cyclase"/>
    <property type="match status" value="1"/>
</dbReference>
<comment type="caution">
    <text evidence="2">The sequence shown here is derived from an EMBL/GenBank/DDBJ whole genome shotgun (WGS) entry which is preliminary data.</text>
</comment>